<dbReference type="Pfam" id="PF11849">
    <property type="entry name" value="DUF3369"/>
    <property type="match status" value="1"/>
</dbReference>
<protein>
    <recommendedName>
        <fullName evidence="1">diguanylate cyclase</fullName>
        <ecNumber evidence="1">2.7.7.65</ecNumber>
    </recommendedName>
</protein>
<dbReference type="EMBL" id="JAACAK010000046">
    <property type="protein sequence ID" value="NIR74496.1"/>
    <property type="molecule type" value="Genomic_DNA"/>
</dbReference>
<reference evidence="5 6" key="1">
    <citation type="submission" date="2020-01" db="EMBL/GenBank/DDBJ databases">
        <title>Genomes assembled from Gulf of Kutch pelagic sediment metagenomes.</title>
        <authorList>
            <person name="Chandrashekar M."/>
            <person name="Mahajan M.S."/>
            <person name="Dave K.J."/>
            <person name="Vatsa P."/>
            <person name="Nathani N.M."/>
        </authorList>
    </citation>
    <scope>NUCLEOTIDE SEQUENCE [LARGE SCALE GENOMIC DNA]</scope>
    <source>
        <strain evidence="5">KS3-K002</strain>
    </source>
</reference>
<evidence type="ECO:0000259" key="3">
    <source>
        <dbReference type="PROSITE" id="PS50110"/>
    </source>
</evidence>
<dbReference type="PROSITE" id="PS50887">
    <property type="entry name" value="GGDEF"/>
    <property type="match status" value="1"/>
</dbReference>
<dbReference type="SMART" id="SM00267">
    <property type="entry name" value="GGDEF"/>
    <property type="match status" value="1"/>
</dbReference>
<dbReference type="InterPro" id="IPR050469">
    <property type="entry name" value="Diguanylate_Cyclase"/>
</dbReference>
<dbReference type="Gene3D" id="3.30.70.270">
    <property type="match status" value="1"/>
</dbReference>
<dbReference type="InterPro" id="IPR011006">
    <property type="entry name" value="CheY-like_superfamily"/>
</dbReference>
<evidence type="ECO:0000259" key="4">
    <source>
        <dbReference type="PROSITE" id="PS50887"/>
    </source>
</evidence>
<feature type="domain" description="GGDEF" evidence="4">
    <location>
        <begin position="331"/>
        <end position="477"/>
    </location>
</feature>
<dbReference type="GO" id="GO:1902201">
    <property type="term" value="P:negative regulation of bacterial-type flagellum-dependent cell motility"/>
    <property type="evidence" value="ECO:0007669"/>
    <property type="project" value="TreeGrafter"/>
</dbReference>
<dbReference type="PANTHER" id="PTHR45138:SF24">
    <property type="entry name" value="DIGUANYLATE CYCLASE DGCC-RELATED"/>
    <property type="match status" value="1"/>
</dbReference>
<evidence type="ECO:0000313" key="6">
    <source>
        <dbReference type="Proteomes" id="UP000702544"/>
    </source>
</evidence>
<dbReference type="NCBIfam" id="TIGR00254">
    <property type="entry name" value="GGDEF"/>
    <property type="match status" value="1"/>
</dbReference>
<dbReference type="SUPFAM" id="SSF55781">
    <property type="entry name" value="GAF domain-like"/>
    <property type="match status" value="1"/>
</dbReference>
<dbReference type="Gene3D" id="3.40.50.2300">
    <property type="match status" value="1"/>
</dbReference>
<dbReference type="Gene3D" id="3.30.450.40">
    <property type="match status" value="1"/>
</dbReference>
<dbReference type="SUPFAM" id="SSF52172">
    <property type="entry name" value="CheY-like"/>
    <property type="match status" value="1"/>
</dbReference>
<dbReference type="GO" id="GO:0000160">
    <property type="term" value="P:phosphorelay signal transduction system"/>
    <property type="evidence" value="ECO:0007669"/>
    <property type="project" value="InterPro"/>
</dbReference>
<dbReference type="EC" id="2.7.7.65" evidence="1"/>
<dbReference type="InterPro" id="IPR021800">
    <property type="entry name" value="DUF3369"/>
</dbReference>
<evidence type="ECO:0000313" key="5">
    <source>
        <dbReference type="EMBL" id="NIR74496.1"/>
    </source>
</evidence>
<dbReference type="InterPro" id="IPR029787">
    <property type="entry name" value="Nucleotide_cyclase"/>
</dbReference>
<dbReference type="CDD" id="cd00156">
    <property type="entry name" value="REC"/>
    <property type="match status" value="1"/>
</dbReference>
<feature type="domain" description="Response regulatory" evidence="3">
    <location>
        <begin position="14"/>
        <end position="129"/>
    </location>
</feature>
<comment type="caution">
    <text evidence="5">The sequence shown here is derived from an EMBL/GenBank/DDBJ whole genome shotgun (WGS) entry which is preliminary data.</text>
</comment>
<dbReference type="GO" id="GO:0043709">
    <property type="term" value="P:cell adhesion involved in single-species biofilm formation"/>
    <property type="evidence" value="ECO:0007669"/>
    <property type="project" value="TreeGrafter"/>
</dbReference>
<gene>
    <name evidence="5" type="ORF">GWO12_05220</name>
</gene>
<sequence length="483" mass="52606">MSGRATVQATDGLSVLLVDSDPGFLSWNCQLIAEDGHRAWGAEDLIAAANFLADQTPQLLVVEVALLDMDGADPLGDLRERAPGAPIVLTATGAPDDRFRSFCRAHDIFGYHDKEHGSDALRLWVRAALVLANQSAAVRRTRSGLQRVLDAVPELHRLQSIENVLEAILAQVGELVGGHPEFVAARLSDPIGKPRLEEGDSDTQTVEDFVVGAVTNDSVPHGATLDQLPKLPASLLKRAVEEGEQLIDGRHGVLPLTLAEHVLGLAYLSRPAPTERDADLLRVYAAQAASAIRNAALYELATIDATTRVFRKAFTLERLSETLKLAWRKEFPVSVVMIDIDHFRDVNEQYGHVAGDRALRHLGQLLRRNVRDSDIVGRFGGDEFLVVLIDANQEGAHTAVQRLYGALGRQSGRPWPDSLPQLTVSMGVASMEPGEEGYKERGLPGFDGIVERLVSEADGAMFRARLDPRSALDSPVLTWTDFS</sequence>
<dbReference type="CDD" id="cd01949">
    <property type="entry name" value="GGDEF"/>
    <property type="match status" value="1"/>
</dbReference>
<dbReference type="GO" id="GO:0052621">
    <property type="term" value="F:diguanylate cyclase activity"/>
    <property type="evidence" value="ECO:0007669"/>
    <property type="project" value="UniProtKB-EC"/>
</dbReference>
<evidence type="ECO:0000256" key="1">
    <source>
        <dbReference type="ARBA" id="ARBA00012528"/>
    </source>
</evidence>
<dbReference type="GO" id="GO:0005886">
    <property type="term" value="C:plasma membrane"/>
    <property type="evidence" value="ECO:0007669"/>
    <property type="project" value="TreeGrafter"/>
</dbReference>
<accession>A0AAE4Z983</accession>
<dbReference type="Proteomes" id="UP000702544">
    <property type="component" value="Unassembled WGS sequence"/>
</dbReference>
<dbReference type="InterPro" id="IPR029016">
    <property type="entry name" value="GAF-like_dom_sf"/>
</dbReference>
<dbReference type="PROSITE" id="PS50110">
    <property type="entry name" value="RESPONSE_REGULATORY"/>
    <property type="match status" value="1"/>
</dbReference>
<evidence type="ECO:0000256" key="2">
    <source>
        <dbReference type="PROSITE-ProRule" id="PRU00169"/>
    </source>
</evidence>
<proteinExistence type="predicted"/>
<dbReference type="AlphaFoldDB" id="A0AAE4Z983"/>
<dbReference type="Pfam" id="PF00990">
    <property type="entry name" value="GGDEF"/>
    <property type="match status" value="1"/>
</dbReference>
<dbReference type="InterPro" id="IPR043128">
    <property type="entry name" value="Rev_trsase/Diguanyl_cyclase"/>
</dbReference>
<name>A0AAE4Z983_9BACT</name>
<dbReference type="InterPro" id="IPR000160">
    <property type="entry name" value="GGDEF_dom"/>
</dbReference>
<comment type="caution">
    <text evidence="2">Lacks conserved residue(s) required for the propagation of feature annotation.</text>
</comment>
<dbReference type="PANTHER" id="PTHR45138">
    <property type="entry name" value="REGULATORY COMPONENTS OF SENSORY TRANSDUCTION SYSTEM"/>
    <property type="match status" value="1"/>
</dbReference>
<organism evidence="5 6">
    <name type="scientific">Candidatus Kutchimonas denitrificans</name>
    <dbReference type="NCBI Taxonomy" id="3056748"/>
    <lineage>
        <taxon>Bacteria</taxon>
        <taxon>Pseudomonadati</taxon>
        <taxon>Gemmatimonadota</taxon>
        <taxon>Gemmatimonadia</taxon>
        <taxon>Candidatus Palauibacterales</taxon>
        <taxon>Candidatus Palauibacteraceae</taxon>
        <taxon>Candidatus Kutchimonas</taxon>
    </lineage>
</organism>
<dbReference type="SUPFAM" id="SSF55073">
    <property type="entry name" value="Nucleotide cyclase"/>
    <property type="match status" value="1"/>
</dbReference>
<dbReference type="InterPro" id="IPR001789">
    <property type="entry name" value="Sig_transdc_resp-reg_receiver"/>
</dbReference>